<keyword evidence="8 9" id="KW-0539">Nucleus</keyword>
<evidence type="ECO:0000259" key="11">
    <source>
        <dbReference type="Pfam" id="PF18307"/>
    </source>
</evidence>
<name>W9WMN6_9EURO</name>
<protein>
    <recommendedName>
        <fullName evidence="9">RNA polymerase II transcription factor B subunit 2</fullName>
    </recommendedName>
</protein>
<dbReference type="Proteomes" id="UP000019473">
    <property type="component" value="Unassembled WGS sequence"/>
</dbReference>
<keyword evidence="6 9" id="KW-0804">Transcription</keyword>
<evidence type="ECO:0000256" key="3">
    <source>
        <dbReference type="ARBA" id="ARBA00007132"/>
    </source>
</evidence>
<evidence type="ECO:0000256" key="6">
    <source>
        <dbReference type="ARBA" id="ARBA00023163"/>
    </source>
</evidence>
<dbReference type="GO" id="GO:0001671">
    <property type="term" value="F:ATPase activator activity"/>
    <property type="evidence" value="ECO:0007669"/>
    <property type="project" value="InterPro"/>
</dbReference>
<dbReference type="RefSeq" id="XP_007756062.1">
    <property type="nucleotide sequence ID" value="XM_007757872.1"/>
</dbReference>
<dbReference type="OrthoDB" id="364513at2759"/>
<evidence type="ECO:0000256" key="7">
    <source>
        <dbReference type="ARBA" id="ARBA00023204"/>
    </source>
</evidence>
<dbReference type="GO" id="GO:0000439">
    <property type="term" value="C:transcription factor TFIIH core complex"/>
    <property type="evidence" value="ECO:0007669"/>
    <property type="project" value="InterPro"/>
</dbReference>
<comment type="function">
    <text evidence="1">Component of the general transcription and DNA repair factor IIH (TFIIH) core complex, which is involved in general and transcription-coupled nucleotide excision repair (NER) of damaged DNA and, when complexed to TFIIK, in RNA transcription by RNA polymerase II. In NER, TFIIH acts by opening DNA around the lesion to allow the excision of the damaged oligonucleotide and its replacement by a new DNA fragment. In transcription, TFIIH has an essential role in transcription initiation. When the pre-initiation complex (PIC) has been established, TFIIH is required for promoter opening and promoter escape. Phosphorylation of the C-terminal tail (CTD) of the largest subunit of RNA polymerase II by the kinase module TFIIK controls the initiation of transcription.</text>
</comment>
<feature type="domain" description="Transcription factor Tfb2 C-terminal" evidence="11">
    <location>
        <begin position="443"/>
        <end position="506"/>
    </location>
</feature>
<dbReference type="PANTHER" id="PTHR13152:SF0">
    <property type="entry name" value="GENERAL TRANSCRIPTION FACTOR IIH SUBUNIT 4"/>
    <property type="match status" value="1"/>
</dbReference>
<dbReference type="InterPro" id="IPR040662">
    <property type="entry name" value="Tfb2_C"/>
</dbReference>
<dbReference type="NCBIfam" id="TIGR00625">
    <property type="entry name" value="tfb2"/>
    <property type="match status" value="1"/>
</dbReference>
<feature type="compositionally biased region" description="Low complexity" evidence="10">
    <location>
        <begin position="320"/>
        <end position="332"/>
    </location>
</feature>
<evidence type="ECO:0000256" key="1">
    <source>
        <dbReference type="ARBA" id="ARBA00002817"/>
    </source>
</evidence>
<dbReference type="GeneID" id="19178447"/>
<keyword evidence="4 9" id="KW-0227">DNA damage</keyword>
<comment type="similarity">
    <text evidence="3 9">Belongs to the TFB2 family.</text>
</comment>
<dbReference type="VEuPathDB" id="FungiDB:A1O7_03855"/>
<evidence type="ECO:0000256" key="4">
    <source>
        <dbReference type="ARBA" id="ARBA00022763"/>
    </source>
</evidence>
<evidence type="ECO:0000256" key="5">
    <source>
        <dbReference type="ARBA" id="ARBA00023015"/>
    </source>
</evidence>
<evidence type="ECO:0000256" key="9">
    <source>
        <dbReference type="RuleBase" id="RU364024"/>
    </source>
</evidence>
<evidence type="ECO:0000256" key="2">
    <source>
        <dbReference type="ARBA" id="ARBA00004123"/>
    </source>
</evidence>
<dbReference type="HOGENOM" id="CLU_027280_4_0_1"/>
<evidence type="ECO:0000256" key="10">
    <source>
        <dbReference type="SAM" id="MobiDB-lite"/>
    </source>
</evidence>
<dbReference type="InterPro" id="IPR004598">
    <property type="entry name" value="TFIIH_p52/Tfb2"/>
</dbReference>
<keyword evidence="13" id="KW-1185">Reference proteome</keyword>
<reference evidence="12 13" key="1">
    <citation type="submission" date="2013-03" db="EMBL/GenBank/DDBJ databases">
        <title>The Genome Sequence of Cladophialophora yegresii CBS 114405.</title>
        <authorList>
            <consortium name="The Broad Institute Genomics Platform"/>
            <person name="Cuomo C."/>
            <person name="de Hoog S."/>
            <person name="Gorbushina A."/>
            <person name="Walker B."/>
            <person name="Young S.K."/>
            <person name="Zeng Q."/>
            <person name="Gargeya S."/>
            <person name="Fitzgerald M."/>
            <person name="Haas B."/>
            <person name="Abouelleil A."/>
            <person name="Allen A.W."/>
            <person name="Alvarado L."/>
            <person name="Arachchi H.M."/>
            <person name="Berlin A.M."/>
            <person name="Chapman S.B."/>
            <person name="Gainer-Dewar J."/>
            <person name="Goldberg J."/>
            <person name="Griggs A."/>
            <person name="Gujja S."/>
            <person name="Hansen M."/>
            <person name="Howarth C."/>
            <person name="Imamovic A."/>
            <person name="Ireland A."/>
            <person name="Larimer J."/>
            <person name="McCowan C."/>
            <person name="Murphy C."/>
            <person name="Pearson M."/>
            <person name="Poon T.W."/>
            <person name="Priest M."/>
            <person name="Roberts A."/>
            <person name="Saif S."/>
            <person name="Shea T."/>
            <person name="Sisk P."/>
            <person name="Sykes S."/>
            <person name="Wortman J."/>
            <person name="Nusbaum C."/>
            <person name="Birren B."/>
        </authorList>
    </citation>
    <scope>NUCLEOTIDE SEQUENCE [LARGE SCALE GENOMIC DNA]</scope>
    <source>
        <strain evidence="12 13">CBS 114405</strain>
    </source>
</reference>
<keyword evidence="5 9" id="KW-0805">Transcription regulation</keyword>
<dbReference type="AlphaFoldDB" id="W9WMN6"/>
<dbReference type="Pfam" id="PF03849">
    <property type="entry name" value="Tfb2"/>
    <property type="match status" value="1"/>
</dbReference>
<dbReference type="EMBL" id="AMGW01000003">
    <property type="protein sequence ID" value="EXJ59709.1"/>
    <property type="molecule type" value="Genomic_DNA"/>
</dbReference>
<dbReference type="GO" id="GO:0003690">
    <property type="term" value="F:double-stranded DNA binding"/>
    <property type="evidence" value="ECO:0007669"/>
    <property type="project" value="TreeGrafter"/>
</dbReference>
<accession>W9WMN6</accession>
<comment type="function">
    <text evidence="9">Component of the general transcription and DNA repair factor IIH (TFIIH) core complex which is involved in general and transcription-coupled nucleotide excision repair (NER) of damaged DNA.</text>
</comment>
<keyword evidence="7 9" id="KW-0234">DNA repair</keyword>
<evidence type="ECO:0000313" key="13">
    <source>
        <dbReference type="Proteomes" id="UP000019473"/>
    </source>
</evidence>
<dbReference type="STRING" id="1182544.W9WMN6"/>
<gene>
    <name evidence="12" type="ORF">A1O7_03855</name>
</gene>
<dbReference type="GO" id="GO:0005675">
    <property type="term" value="C:transcription factor TFIIH holo complex"/>
    <property type="evidence" value="ECO:0007669"/>
    <property type="project" value="TreeGrafter"/>
</dbReference>
<evidence type="ECO:0000313" key="12">
    <source>
        <dbReference type="EMBL" id="EXJ59709.1"/>
    </source>
</evidence>
<proteinExistence type="inferred from homology"/>
<dbReference type="eggNOG" id="KOG3471">
    <property type="taxonomic scope" value="Eukaryota"/>
</dbReference>
<sequence length="516" mass="57368">MADTTLQSWEYLETLPGTQFYRLYRSPSSALAIFRKRLSALAKSFVMMLLYTPRPMSVKQLELFVKEGSRGEREFALDLLHRYHIFRDVTLDSTKAYALTPDFAKSLRRALTGAGDNRSFGQLAKVPERDRVSISELDEYSRQRWEGILGYMVGSSAIPLLENEQSAAIDPAPGVIELLKAGHLIEVSGTYSRGGTAKITKEGFAFVLQDINTQVWALLFLYVDNAELLEMDKVDVLSFLFLVSSLELGVTYSTSTLDDTQHRILSDLVSLGLVYQPAVDDEGTPADYFYPTRLATTLTSDSATTLSATNTQVGTSLSQPSGTNTTSATNPTGTQKGFIIVETNYRVYAYTSSPLQIALLSLFINLRSRHPNLVTGKMSKSSVQRAVQAGITAEQIISYLTSHAHPQMRRHAAAEQAALQARGIQTSEQIARAVPILPATILDQIHLWQLERDRMTTTPGFLFRDFSTHAEYEGVVRYADETGVLVWKDDGKRLFFVTRLEGVRGYLAERRNAANG</sequence>
<dbReference type="PANTHER" id="PTHR13152">
    <property type="entry name" value="TFIIH, POLYPEPTIDE 4"/>
    <property type="match status" value="1"/>
</dbReference>
<comment type="subcellular location">
    <subcellularLocation>
        <location evidence="2 9">Nucleus</location>
    </subcellularLocation>
</comment>
<dbReference type="GO" id="GO:0006289">
    <property type="term" value="P:nucleotide-excision repair"/>
    <property type="evidence" value="ECO:0007669"/>
    <property type="project" value="InterPro"/>
</dbReference>
<feature type="region of interest" description="Disordered" evidence="10">
    <location>
        <begin position="313"/>
        <end position="332"/>
    </location>
</feature>
<dbReference type="Gene3D" id="3.30.70.2610">
    <property type="match status" value="1"/>
</dbReference>
<comment type="caution">
    <text evidence="12">The sequence shown here is derived from an EMBL/GenBank/DDBJ whole genome shotgun (WGS) entry which is preliminary data.</text>
</comment>
<evidence type="ECO:0000256" key="8">
    <source>
        <dbReference type="ARBA" id="ARBA00023242"/>
    </source>
</evidence>
<dbReference type="Pfam" id="PF18307">
    <property type="entry name" value="Tfb2_C"/>
    <property type="match status" value="1"/>
</dbReference>
<organism evidence="12 13">
    <name type="scientific">Cladophialophora yegresii CBS 114405</name>
    <dbReference type="NCBI Taxonomy" id="1182544"/>
    <lineage>
        <taxon>Eukaryota</taxon>
        <taxon>Fungi</taxon>
        <taxon>Dikarya</taxon>
        <taxon>Ascomycota</taxon>
        <taxon>Pezizomycotina</taxon>
        <taxon>Eurotiomycetes</taxon>
        <taxon>Chaetothyriomycetidae</taxon>
        <taxon>Chaetothyriales</taxon>
        <taxon>Herpotrichiellaceae</taxon>
        <taxon>Cladophialophora</taxon>
    </lineage>
</organism>